<reference evidence="2 3" key="1">
    <citation type="journal article" date="2022" name="Int. J. Syst. Evol. Microbiol.">
        <title>Apilactobacillus apisilvae sp. nov., Nicolia spurrieriana gen. nov. sp. nov., Bombilactobacillus folatiphilus sp. nov. and Bombilactobacillus thymidiniphilus sp. nov., four new lactic acid bacterial isolates from stingless bees Tetragonula carbonaria and Austroplebeia australis.</title>
        <authorList>
            <person name="Oliphant S.A."/>
            <person name="Watson-Haigh N.S."/>
            <person name="Sumby K.M."/>
            <person name="Gardner J."/>
            <person name="Groom S."/>
            <person name="Jiranek V."/>
        </authorList>
    </citation>
    <scope>NUCLEOTIDE SEQUENCE [LARGE SCALE GENOMIC DNA]</scope>
    <source>
        <strain evidence="2 3">SG5_A10</strain>
    </source>
</reference>
<accession>A0ABY4PGU8</accession>
<dbReference type="Gene3D" id="3.40.630.30">
    <property type="match status" value="1"/>
</dbReference>
<dbReference type="PANTHER" id="PTHR31435">
    <property type="entry name" value="PROTEIN NATD1"/>
    <property type="match status" value="1"/>
</dbReference>
<dbReference type="InterPro" id="IPR031165">
    <property type="entry name" value="GNAT_YJDJ"/>
</dbReference>
<dbReference type="InterPro" id="IPR045057">
    <property type="entry name" value="Gcn5-rel_NAT"/>
</dbReference>
<feature type="domain" description="N-acetyltransferase" evidence="1">
    <location>
        <begin position="2"/>
        <end position="88"/>
    </location>
</feature>
<evidence type="ECO:0000313" key="3">
    <source>
        <dbReference type="Proteomes" id="UP000831859"/>
    </source>
</evidence>
<protein>
    <submittedName>
        <fullName evidence="2">N-acetyltransferase</fullName>
    </submittedName>
</protein>
<evidence type="ECO:0000259" key="1">
    <source>
        <dbReference type="PROSITE" id="PS51729"/>
    </source>
</evidence>
<organism evidence="2 3">
    <name type="scientific">Apilactobacillus apisilvae</name>
    <dbReference type="NCBI Taxonomy" id="2923364"/>
    <lineage>
        <taxon>Bacteria</taxon>
        <taxon>Bacillati</taxon>
        <taxon>Bacillota</taxon>
        <taxon>Bacilli</taxon>
        <taxon>Lactobacillales</taxon>
        <taxon>Lactobacillaceae</taxon>
        <taxon>Apilactobacillus</taxon>
    </lineage>
</organism>
<keyword evidence="3" id="KW-1185">Reference proteome</keyword>
<name>A0ABY4PGU8_9LACO</name>
<evidence type="ECO:0000313" key="2">
    <source>
        <dbReference type="EMBL" id="UQS84718.1"/>
    </source>
</evidence>
<dbReference type="PROSITE" id="PS51729">
    <property type="entry name" value="GNAT_YJDJ"/>
    <property type="match status" value="1"/>
</dbReference>
<dbReference type="InterPro" id="IPR016181">
    <property type="entry name" value="Acyl_CoA_acyltransferase"/>
</dbReference>
<dbReference type="Proteomes" id="UP000831859">
    <property type="component" value="Chromosome"/>
</dbReference>
<dbReference type="SUPFAM" id="SSF55729">
    <property type="entry name" value="Acyl-CoA N-acyltransferases (Nat)"/>
    <property type="match status" value="1"/>
</dbReference>
<dbReference type="EMBL" id="CP093362">
    <property type="protein sequence ID" value="UQS84718.1"/>
    <property type="molecule type" value="Genomic_DNA"/>
</dbReference>
<dbReference type="RefSeq" id="WP_249510702.1">
    <property type="nucleotide sequence ID" value="NZ_CP093362.1"/>
</dbReference>
<dbReference type="CDD" id="cd04301">
    <property type="entry name" value="NAT_SF"/>
    <property type="match status" value="1"/>
</dbReference>
<gene>
    <name evidence="2" type="ORF">MOO46_05580</name>
</gene>
<proteinExistence type="predicted"/>
<dbReference type="Pfam" id="PF14542">
    <property type="entry name" value="Acetyltransf_CG"/>
    <property type="match status" value="1"/>
</dbReference>
<sequence>MNFKFKPGTFYLIKHDKLAAEVTFTVNEKIISINHTLVDKSLRGQGIARKLMLQIISYAQENNYLINPVCSYSVKFFEHTDKYNDLLV</sequence>
<dbReference type="PANTHER" id="PTHR31435:SF10">
    <property type="entry name" value="BSR4717 PROTEIN"/>
    <property type="match status" value="1"/>
</dbReference>